<dbReference type="OrthoDB" id="9807568at2"/>
<evidence type="ECO:0000256" key="6">
    <source>
        <dbReference type="RuleBase" id="RU000320"/>
    </source>
</evidence>
<comment type="function">
    <text evidence="5">NDH-1 shuttles electrons from NAD(P)H, via FMN and iron-sulfur (Fe-S) centers, to quinones in the respiratory chain. The immediate electron acceptor for the enzyme in this species is believed to be plastoquinone. Couples the redox reaction to proton translocation (for every two electrons transferred, four hydrogen ions are translocated across the cytoplasmic membrane), and thus conserves the redox energy in a proton gradient.</text>
</comment>
<dbReference type="eggNOG" id="COG1009">
    <property type="taxonomic scope" value="Bacteria"/>
</dbReference>
<dbReference type="KEGG" id="gvi:glr1003"/>
<dbReference type="GO" id="GO:0012505">
    <property type="term" value="C:endomembrane system"/>
    <property type="evidence" value="ECO:0007669"/>
    <property type="project" value="UniProtKB-SubCell"/>
</dbReference>
<feature type="transmembrane region" description="Helical" evidence="7">
    <location>
        <begin position="460"/>
        <end position="482"/>
    </location>
</feature>
<keyword evidence="3 7" id="KW-1133">Transmembrane helix</keyword>
<feature type="transmembrane region" description="Helical" evidence="7">
    <location>
        <begin position="335"/>
        <end position="358"/>
    </location>
</feature>
<feature type="transmembrane region" description="Helical" evidence="7">
    <location>
        <begin position="414"/>
        <end position="439"/>
    </location>
</feature>
<dbReference type="InterPro" id="IPR001750">
    <property type="entry name" value="ND/Mrp_TM"/>
</dbReference>
<feature type="transmembrane region" description="Helical" evidence="7">
    <location>
        <begin position="488"/>
        <end position="508"/>
    </location>
</feature>
<proteinExistence type="predicted"/>
<feature type="transmembrane region" description="Helical" evidence="7">
    <location>
        <begin position="583"/>
        <end position="601"/>
    </location>
</feature>
<dbReference type="PATRIC" id="fig|251221.4.peg.1027"/>
<feature type="domain" description="NADH:quinone oxidoreductase/Mrp antiporter transmembrane" evidence="8">
    <location>
        <begin position="140"/>
        <end position="424"/>
    </location>
</feature>
<evidence type="ECO:0000256" key="3">
    <source>
        <dbReference type="ARBA" id="ARBA00022989"/>
    </source>
</evidence>
<dbReference type="NCBIfam" id="TIGR01960">
    <property type="entry name" value="ndhF3_CO2"/>
    <property type="match status" value="1"/>
</dbReference>
<gene>
    <name evidence="10" type="primary">ndhF</name>
</gene>
<accession>Q7NLW6</accession>
<dbReference type="InterPro" id="IPR001516">
    <property type="entry name" value="Proton_antipo_N"/>
</dbReference>
<evidence type="ECO:0000259" key="9">
    <source>
        <dbReference type="Pfam" id="PF00662"/>
    </source>
</evidence>
<evidence type="ECO:0000256" key="5">
    <source>
        <dbReference type="ARBA" id="ARBA00025624"/>
    </source>
</evidence>
<dbReference type="Pfam" id="PF00662">
    <property type="entry name" value="Proton_antipo_N"/>
    <property type="match status" value="1"/>
</dbReference>
<dbReference type="InterPro" id="IPR010217">
    <property type="entry name" value="NU5C2"/>
</dbReference>
<feature type="transmembrane region" description="Helical" evidence="7">
    <location>
        <begin position="87"/>
        <end position="111"/>
    </location>
</feature>
<dbReference type="STRING" id="251221.gene:10758481"/>
<keyword evidence="2 6" id="KW-0812">Transmembrane</keyword>
<feature type="transmembrane region" description="Helical" evidence="7">
    <location>
        <begin position="118"/>
        <end position="137"/>
    </location>
</feature>
<dbReference type="InterPro" id="IPR003945">
    <property type="entry name" value="NU5C-like"/>
</dbReference>
<dbReference type="PANTHER" id="PTHR42829">
    <property type="entry name" value="NADH-UBIQUINONE OXIDOREDUCTASE CHAIN 5"/>
    <property type="match status" value="1"/>
</dbReference>
<evidence type="ECO:0000313" key="11">
    <source>
        <dbReference type="Proteomes" id="UP000000557"/>
    </source>
</evidence>
<feature type="transmembrane region" description="Helical" evidence="7">
    <location>
        <begin position="143"/>
        <end position="164"/>
    </location>
</feature>
<dbReference type="InParanoid" id="Q7NLW6"/>
<comment type="subcellular location">
    <subcellularLocation>
        <location evidence="1">Endomembrane system</location>
        <topology evidence="1">Multi-pass membrane protein</topology>
    </subcellularLocation>
    <subcellularLocation>
        <location evidence="6">Membrane</location>
        <topology evidence="6">Multi-pass membrane protein</topology>
    </subcellularLocation>
</comment>
<dbReference type="HOGENOM" id="CLU_007100_6_3_3"/>
<keyword evidence="11" id="KW-1185">Reference proteome</keyword>
<feature type="transmembrane region" description="Helical" evidence="7">
    <location>
        <begin position="256"/>
        <end position="277"/>
    </location>
</feature>
<sequence length="602" mass="63958">MDLAIVQSAWWIPLYNLAGAVLALPWSPGIIRKTGPRPAGYLNLIATLFALVHCLLLLREVWGQGPVAMSFTWLEVPGLTLTLPLEISAVTVTAAAVVAGLGLLAQLYAVAYLEMDWGWARLFSLLGLFQAGMSALVLCNSLFFSYFILEILTLGTYLLVGFWFNQPLVVTGARDAFLTKRVGDLFMLMGVLALWPLAGTWDFSELARWAAVTPPDASVATLLGLALIAGPIGKCAQFPLHLWLDEAMEGPLPSTILRNSVVVATGAWVLVKMYPLVALSPVTVAALIAIGSITALGGSLVALAQIDVKRVLSYLVSAYLGLVLVAVATGQLSTALLLLLANALAMALLVMAVGSAVWNNISQDLSQLGGLWSRRPVTALCYLTGCFGLVAALPLGGLWAQLEMVEGLWNAQPLLAVLVVVVNALAGFALGRVFGLIFLGKPTQMTVRSPEAPWPMVVPMTVLAGLVIHFPIVLATIGLLPGTAANPLALPALVALVVPGLAGVVLGARLRPVELPNRPVQDWLANDFYTAVAYKNTIVFVIGLISQFVSLFDRYVVDGLVNLVGQLSFLGGEGIKYSTTGQTQFYLLTIILGVVLLGMLMI</sequence>
<dbReference type="GO" id="GO:0008137">
    <property type="term" value="F:NADH dehydrogenase (ubiquinone) activity"/>
    <property type="evidence" value="ECO:0007669"/>
    <property type="project" value="InterPro"/>
</dbReference>
<evidence type="ECO:0000256" key="4">
    <source>
        <dbReference type="ARBA" id="ARBA00023136"/>
    </source>
</evidence>
<dbReference type="GO" id="GO:0016020">
    <property type="term" value="C:membrane"/>
    <property type="evidence" value="ECO:0007669"/>
    <property type="project" value="UniProtKB-SubCell"/>
</dbReference>
<feature type="transmembrane region" description="Helical" evidence="7">
    <location>
        <begin position="283"/>
        <end position="304"/>
    </location>
</feature>
<organism evidence="10 11">
    <name type="scientific">Gloeobacter violaceus (strain ATCC 29082 / PCC 7421)</name>
    <dbReference type="NCBI Taxonomy" id="251221"/>
    <lineage>
        <taxon>Bacteria</taxon>
        <taxon>Bacillati</taxon>
        <taxon>Cyanobacteriota</taxon>
        <taxon>Cyanophyceae</taxon>
        <taxon>Gloeobacterales</taxon>
        <taxon>Gloeobacteraceae</taxon>
        <taxon>Gloeobacter</taxon>
    </lineage>
</organism>
<dbReference type="GO" id="GO:0042773">
    <property type="term" value="P:ATP synthesis coupled electron transport"/>
    <property type="evidence" value="ECO:0007669"/>
    <property type="project" value="InterPro"/>
</dbReference>
<keyword evidence="4 7" id="KW-0472">Membrane</keyword>
<dbReference type="PRINTS" id="PR01434">
    <property type="entry name" value="NADHDHGNASE5"/>
</dbReference>
<evidence type="ECO:0000256" key="7">
    <source>
        <dbReference type="SAM" id="Phobius"/>
    </source>
</evidence>
<dbReference type="EnsemblBacteria" id="BAC88944">
    <property type="protein sequence ID" value="BAC88944"/>
    <property type="gene ID" value="BAC88944"/>
</dbReference>
<feature type="transmembrane region" description="Helical" evidence="7">
    <location>
        <begin position="12"/>
        <end position="31"/>
    </location>
</feature>
<name>Q7NLW6_GLOVI</name>
<feature type="transmembrane region" description="Helical" evidence="7">
    <location>
        <begin position="185"/>
        <end position="203"/>
    </location>
</feature>
<feature type="domain" description="NADH-Ubiquinone oxidoreductase (complex I) chain 5 N-terminal" evidence="9">
    <location>
        <begin position="73"/>
        <end position="122"/>
    </location>
</feature>
<feature type="transmembrane region" description="Helical" evidence="7">
    <location>
        <begin position="528"/>
        <end position="549"/>
    </location>
</feature>
<feature type="transmembrane region" description="Helical" evidence="7">
    <location>
        <begin position="38"/>
        <end position="58"/>
    </location>
</feature>
<dbReference type="NCBIfam" id="NF005633">
    <property type="entry name" value="PRK07390.1"/>
    <property type="match status" value="1"/>
</dbReference>
<protein>
    <submittedName>
        <fullName evidence="10">NADH dehydrogenase subunit 5</fullName>
    </submittedName>
</protein>
<feature type="transmembrane region" description="Helical" evidence="7">
    <location>
        <begin position="379"/>
        <end position="402"/>
    </location>
</feature>
<evidence type="ECO:0000256" key="2">
    <source>
        <dbReference type="ARBA" id="ARBA00022692"/>
    </source>
</evidence>
<reference evidence="10 11" key="2">
    <citation type="journal article" date="2003" name="DNA Res.">
        <title>Complete genome structure of Gloeobacter violaceus PCC 7421, a cyanobacterium that lacks thylakoids (supplement).</title>
        <authorList>
            <person name="Nakamura Y."/>
            <person name="Kaneko T."/>
            <person name="Sato S."/>
            <person name="Mimuro M."/>
            <person name="Miyashita H."/>
            <person name="Tsuchiya T."/>
            <person name="Sasamoto S."/>
            <person name="Watanabe A."/>
            <person name="Kawashima K."/>
            <person name="Kishida Y."/>
            <person name="Kiyokawa C."/>
            <person name="Kohara M."/>
            <person name="Matsumoto M."/>
            <person name="Matsuno A."/>
            <person name="Nakazaki N."/>
            <person name="Shimpo S."/>
            <person name="Takeuchi C."/>
            <person name="Yamada M."/>
            <person name="Tabata S."/>
        </authorList>
    </citation>
    <scope>NUCLEOTIDE SEQUENCE [LARGE SCALE GENOMIC DNA]</scope>
    <source>
        <strain evidence="11">ATCC 29082 / PCC 7421</strain>
    </source>
</reference>
<dbReference type="Pfam" id="PF00361">
    <property type="entry name" value="Proton_antipo_M"/>
    <property type="match status" value="1"/>
</dbReference>
<dbReference type="Gene3D" id="1.20.5.2700">
    <property type="match status" value="1"/>
</dbReference>
<dbReference type="Proteomes" id="UP000000557">
    <property type="component" value="Chromosome"/>
</dbReference>
<feature type="transmembrane region" description="Helical" evidence="7">
    <location>
        <begin position="311"/>
        <end position="329"/>
    </location>
</feature>
<dbReference type="RefSeq" id="WP_011141005.1">
    <property type="nucleotide sequence ID" value="NC_005125.1"/>
</dbReference>
<evidence type="ECO:0000259" key="8">
    <source>
        <dbReference type="Pfam" id="PF00361"/>
    </source>
</evidence>
<feature type="transmembrane region" description="Helical" evidence="7">
    <location>
        <begin position="223"/>
        <end position="244"/>
    </location>
</feature>
<evidence type="ECO:0000313" key="10">
    <source>
        <dbReference type="EMBL" id="BAC88944.1"/>
    </source>
</evidence>
<dbReference type="AlphaFoldDB" id="Q7NLW6"/>
<reference evidence="10 11" key="1">
    <citation type="journal article" date="2003" name="DNA Res.">
        <title>Complete genome structure of Gloeobacter violaceus PCC 7421, a cyanobacterium that lacks thylakoids.</title>
        <authorList>
            <person name="Nakamura Y."/>
            <person name="Kaneko T."/>
            <person name="Sato S."/>
            <person name="Mimuro M."/>
            <person name="Miyashita H."/>
            <person name="Tsuchiya T."/>
            <person name="Sasamoto S."/>
            <person name="Watanabe A."/>
            <person name="Kawashima K."/>
            <person name="Kishida Y."/>
            <person name="Kiyokawa C."/>
            <person name="Kohara M."/>
            <person name="Matsumoto M."/>
            <person name="Matsuno A."/>
            <person name="Nakazaki N."/>
            <person name="Shimpo S."/>
            <person name="Takeuchi C."/>
            <person name="Yamada M."/>
            <person name="Tabata S."/>
        </authorList>
    </citation>
    <scope>NUCLEOTIDE SEQUENCE [LARGE SCALE GENOMIC DNA]</scope>
    <source>
        <strain evidence="11">ATCC 29082 / PCC 7421</strain>
    </source>
</reference>
<dbReference type="EMBL" id="BA000045">
    <property type="protein sequence ID" value="BAC88944.1"/>
    <property type="molecule type" value="Genomic_DNA"/>
</dbReference>
<dbReference type="PANTHER" id="PTHR42829:SF2">
    <property type="entry name" value="NADH-UBIQUINONE OXIDOREDUCTASE CHAIN 5"/>
    <property type="match status" value="1"/>
</dbReference>
<evidence type="ECO:0000256" key="1">
    <source>
        <dbReference type="ARBA" id="ARBA00004127"/>
    </source>
</evidence>